<feature type="region of interest" description="Disordered" evidence="1">
    <location>
        <begin position="116"/>
        <end position="169"/>
    </location>
</feature>
<reference evidence="2 3" key="1">
    <citation type="submission" date="2015-09" db="EMBL/GenBank/DDBJ databases">
        <authorList>
            <consortium name="Swine Surveillance"/>
        </authorList>
    </citation>
    <scope>NUCLEOTIDE SEQUENCE [LARGE SCALE GENOMIC DNA]</scope>
    <source>
        <strain evidence="2 3">CECT 7688</strain>
    </source>
</reference>
<dbReference type="Proteomes" id="UP000054823">
    <property type="component" value="Unassembled WGS sequence"/>
</dbReference>
<dbReference type="EMBL" id="CYPW01000006">
    <property type="protein sequence ID" value="CUH51255.1"/>
    <property type="molecule type" value="Genomic_DNA"/>
</dbReference>
<feature type="compositionally biased region" description="Low complexity" evidence="1">
    <location>
        <begin position="30"/>
        <end position="40"/>
    </location>
</feature>
<evidence type="ECO:0000256" key="1">
    <source>
        <dbReference type="SAM" id="MobiDB-lite"/>
    </source>
</evidence>
<sequence>MVFLQLSKGKALPVACHGVQKPGVQDADHAAQGADQQDGGNHPCPSNACGGKDDQLTAIAGVLRGEIGGDQQAESQCQIKNFGQFEAQQVQHIKSVALCAQRMFHQGGEAFGQKNRLNHRQQKQEPQKQGLAQHAQHWKAGKEGRSLHGVSVTAGGLCGKSVTRDRSAG</sequence>
<keyword evidence="3" id="KW-1185">Reference proteome</keyword>
<dbReference type="AlphaFoldDB" id="A0A0P1ELH8"/>
<proteinExistence type="predicted"/>
<gene>
    <name evidence="2" type="ORF">SHM7688_00689</name>
</gene>
<evidence type="ECO:0000313" key="2">
    <source>
        <dbReference type="EMBL" id="CUH51255.1"/>
    </source>
</evidence>
<feature type="region of interest" description="Disordered" evidence="1">
    <location>
        <begin position="23"/>
        <end position="49"/>
    </location>
</feature>
<name>A0A0P1ELH8_9RHOB</name>
<evidence type="ECO:0000313" key="3">
    <source>
        <dbReference type="Proteomes" id="UP000054823"/>
    </source>
</evidence>
<protein>
    <submittedName>
        <fullName evidence="2">Uncharacterized protein</fullName>
    </submittedName>
</protein>
<accession>A0A0P1ELH8</accession>
<organism evidence="2 3">
    <name type="scientific">Shimia marina</name>
    <dbReference type="NCBI Taxonomy" id="321267"/>
    <lineage>
        <taxon>Bacteria</taxon>
        <taxon>Pseudomonadati</taxon>
        <taxon>Pseudomonadota</taxon>
        <taxon>Alphaproteobacteria</taxon>
        <taxon>Rhodobacterales</taxon>
        <taxon>Roseobacteraceae</taxon>
    </lineage>
</organism>